<evidence type="ECO:0000313" key="8">
    <source>
        <dbReference type="Proteomes" id="UP000095023"/>
    </source>
</evidence>
<dbReference type="Pfam" id="PF19252">
    <property type="entry name" value="HIND"/>
    <property type="match status" value="1"/>
</dbReference>
<dbReference type="InterPro" id="IPR005011">
    <property type="entry name" value="SNU66/SART1"/>
</dbReference>
<feature type="region of interest" description="Disordered" evidence="6">
    <location>
        <begin position="24"/>
        <end position="50"/>
    </location>
</feature>
<dbReference type="GO" id="GO:0046540">
    <property type="term" value="C:U4/U6 x U5 tri-snRNP complex"/>
    <property type="evidence" value="ECO:0007669"/>
    <property type="project" value="InterPro"/>
</dbReference>
<dbReference type="InterPro" id="IPR045347">
    <property type="entry name" value="HIND"/>
</dbReference>
<accession>A0A1E4TDX7</accession>
<evidence type="ECO:0000256" key="5">
    <source>
        <dbReference type="ARBA" id="ARBA00023242"/>
    </source>
</evidence>
<feature type="compositionally biased region" description="Basic and acidic residues" evidence="6">
    <location>
        <begin position="215"/>
        <end position="226"/>
    </location>
</feature>
<evidence type="ECO:0000256" key="2">
    <source>
        <dbReference type="ARBA" id="ARBA00006076"/>
    </source>
</evidence>
<evidence type="ECO:0000256" key="3">
    <source>
        <dbReference type="ARBA" id="ARBA00022664"/>
    </source>
</evidence>
<evidence type="ECO:0000256" key="6">
    <source>
        <dbReference type="SAM" id="MobiDB-lite"/>
    </source>
</evidence>
<comment type="similarity">
    <text evidence="2">Belongs to the SNU66/SART1 family.</text>
</comment>
<dbReference type="PANTHER" id="PTHR14152">
    <property type="entry name" value="SQUAMOUS CELL CARCINOMA ANTIGEN RECOGNISED BY CYTOTOXIC T LYMPHOCYTES"/>
    <property type="match status" value="1"/>
</dbReference>
<dbReference type="OrthoDB" id="5583at2759"/>
<reference evidence="8" key="1">
    <citation type="submission" date="2016-02" db="EMBL/GenBank/DDBJ databases">
        <title>Comparative genomics of biotechnologically important yeasts.</title>
        <authorList>
            <consortium name="DOE Joint Genome Institute"/>
            <person name="Riley R."/>
            <person name="Haridas S."/>
            <person name="Wolfe K.H."/>
            <person name="Lopes M.R."/>
            <person name="Hittinger C.T."/>
            <person name="Goker M."/>
            <person name="Salamov A."/>
            <person name="Wisecaver J."/>
            <person name="Long T.M."/>
            <person name="Aerts A.L."/>
            <person name="Barry K."/>
            <person name="Choi C."/>
            <person name="Clum A."/>
            <person name="Coughlan A.Y."/>
            <person name="Deshpande S."/>
            <person name="Douglass A.P."/>
            <person name="Hanson S.J."/>
            <person name="Klenk H.-P."/>
            <person name="Labutti K."/>
            <person name="Lapidus A."/>
            <person name="Lindquist E."/>
            <person name="Lipzen A."/>
            <person name="Meier-Kolthoff J.P."/>
            <person name="Ohm R.A."/>
            <person name="Otillar R.P."/>
            <person name="Pangilinan J."/>
            <person name="Peng Y."/>
            <person name="Rokas A."/>
            <person name="Rosa C.A."/>
            <person name="Scheuner C."/>
            <person name="Sibirny A.A."/>
            <person name="Slot J.C."/>
            <person name="Stielow J.B."/>
            <person name="Sun H."/>
            <person name="Kurtzman C.P."/>
            <person name="Blackwell M."/>
            <person name="Jeffries T.W."/>
            <person name="Grigoriev I.V."/>
        </authorList>
    </citation>
    <scope>NUCLEOTIDE SEQUENCE [LARGE SCALE GENOMIC DNA]</scope>
    <source>
        <strain evidence="8">NRRL Y-17796</strain>
    </source>
</reference>
<keyword evidence="3" id="KW-0507">mRNA processing</keyword>
<evidence type="ECO:0000256" key="4">
    <source>
        <dbReference type="ARBA" id="ARBA00023187"/>
    </source>
</evidence>
<feature type="compositionally biased region" description="Basic residues" evidence="6">
    <location>
        <begin position="227"/>
        <end position="236"/>
    </location>
</feature>
<dbReference type="Pfam" id="PF03343">
    <property type="entry name" value="SART-1"/>
    <property type="match status" value="1"/>
</dbReference>
<dbReference type="GO" id="GO:0045292">
    <property type="term" value="P:mRNA cis splicing, via spliceosome"/>
    <property type="evidence" value="ECO:0007669"/>
    <property type="project" value="TreeGrafter"/>
</dbReference>
<name>A0A1E4TDX7_9ASCO</name>
<sequence length="502" mass="56687">MARELSIDETNKIRIALGLRPIVIANEASEPSTTTESKPENATESKNDIAHRIRQAKARIDRSRHSKQLKEPLTTAEWLGQIDFTVTSGDSATAVPKDSSAYTSEDISHLKVAPIDSSSFQSADSSAILTLRDTSVLQDSDDALEVSAKKPRKSKQSSLRMSFADHTEDTDQLVTLANLEQAIAASEVIEDTTQLDLGTRASKPLVQTVYTLEETSERLPESDYKPQKIKKRKRKDRSAESRQTTDTDDFIEAVKANLQLDAEEDYDNALEHNRLQALKQRKKDIVALMKQAEEAERNIAPMADSEESDLVIDGTKSFVESFEPGSNVEQTAVDNDRVADNENIDCVTTDEFTDENNNTDANVANTKDGGLADILQQLTKTGVIHNDDEATEKLKRQREQLRANHEMKLRYAMKAREQQDIKESQRDILKRLTPKEKEELAEKQKKEMDKVNAELARERLKNYKPDVKLEYRNEEGKLLSTKEAYKELSHKFHGNGKRKSRK</sequence>
<keyword evidence="5" id="KW-0539">Nucleus</keyword>
<protein>
    <submittedName>
        <fullName evidence="7">Uncharacterized protein</fullName>
    </submittedName>
</protein>
<keyword evidence="4" id="KW-0508">mRNA splicing</keyword>
<dbReference type="AlphaFoldDB" id="A0A1E4TDX7"/>
<evidence type="ECO:0000313" key="7">
    <source>
        <dbReference type="EMBL" id="ODV89982.1"/>
    </source>
</evidence>
<dbReference type="GO" id="GO:0000481">
    <property type="term" value="P:maturation of 5S rRNA"/>
    <property type="evidence" value="ECO:0007669"/>
    <property type="project" value="TreeGrafter"/>
</dbReference>
<keyword evidence="8" id="KW-1185">Reference proteome</keyword>
<dbReference type="PANTHER" id="PTHR14152:SF5">
    <property type="entry name" value="U4_U6.U5 TRI-SNRNP-ASSOCIATED PROTEIN 1"/>
    <property type="match status" value="1"/>
</dbReference>
<proteinExistence type="inferred from homology"/>
<organism evidence="7 8">
    <name type="scientific">Tortispora caseinolytica NRRL Y-17796</name>
    <dbReference type="NCBI Taxonomy" id="767744"/>
    <lineage>
        <taxon>Eukaryota</taxon>
        <taxon>Fungi</taxon>
        <taxon>Dikarya</taxon>
        <taxon>Ascomycota</taxon>
        <taxon>Saccharomycotina</taxon>
        <taxon>Trigonopsidomycetes</taxon>
        <taxon>Trigonopsidales</taxon>
        <taxon>Trigonopsidaceae</taxon>
        <taxon>Tortispora</taxon>
    </lineage>
</organism>
<dbReference type="Proteomes" id="UP000095023">
    <property type="component" value="Unassembled WGS sequence"/>
</dbReference>
<feature type="compositionally biased region" description="Basic and acidic residues" evidence="6">
    <location>
        <begin position="37"/>
        <end position="50"/>
    </location>
</feature>
<dbReference type="EMBL" id="KV453842">
    <property type="protein sequence ID" value="ODV89982.1"/>
    <property type="molecule type" value="Genomic_DNA"/>
</dbReference>
<comment type="subcellular location">
    <subcellularLocation>
        <location evidence="1">Nucleus</location>
    </subcellularLocation>
</comment>
<gene>
    <name evidence="7" type="ORF">CANCADRAFT_43672</name>
</gene>
<evidence type="ECO:0000256" key="1">
    <source>
        <dbReference type="ARBA" id="ARBA00004123"/>
    </source>
</evidence>
<feature type="region of interest" description="Disordered" evidence="6">
    <location>
        <begin position="214"/>
        <end position="248"/>
    </location>
</feature>